<keyword evidence="3" id="KW-1185">Reference proteome</keyword>
<name>A0ABV5CJ10_9ACTN</name>
<dbReference type="Gene3D" id="2.60.40.10">
    <property type="entry name" value="Immunoglobulins"/>
    <property type="match status" value="1"/>
</dbReference>
<accession>A0ABV5CJ10</accession>
<proteinExistence type="predicted"/>
<evidence type="ECO:0000313" key="2">
    <source>
        <dbReference type="EMBL" id="MFB6391992.1"/>
    </source>
</evidence>
<dbReference type="RefSeq" id="WP_375732875.1">
    <property type="nucleotide sequence ID" value="NZ_JBCGDC010000005.1"/>
</dbReference>
<dbReference type="SUPFAM" id="SSF49265">
    <property type="entry name" value="Fibronectin type III"/>
    <property type="match status" value="1"/>
</dbReference>
<feature type="compositionally biased region" description="Low complexity" evidence="1">
    <location>
        <begin position="300"/>
        <end position="313"/>
    </location>
</feature>
<reference evidence="2 3" key="1">
    <citation type="submission" date="2024-04" db="EMBL/GenBank/DDBJ databases">
        <title>Polymorphospora sp. isolated from Baiyangdian Lake in Xiong'an New Area.</title>
        <authorList>
            <person name="Zhang X."/>
            <person name="Liu J."/>
        </authorList>
    </citation>
    <scope>NUCLEOTIDE SEQUENCE [LARGE SCALE GENOMIC DNA]</scope>
    <source>
        <strain evidence="2 3">2-325</strain>
    </source>
</reference>
<dbReference type="InterPro" id="IPR013783">
    <property type="entry name" value="Ig-like_fold"/>
</dbReference>
<comment type="caution">
    <text evidence="2">The sequence shown here is derived from an EMBL/GenBank/DDBJ whole genome shotgun (WGS) entry which is preliminary data.</text>
</comment>
<gene>
    <name evidence="2" type="ORF">AAFH96_02580</name>
</gene>
<feature type="compositionally biased region" description="Pro residues" evidence="1">
    <location>
        <begin position="314"/>
        <end position="328"/>
    </location>
</feature>
<feature type="compositionally biased region" description="Low complexity" evidence="1">
    <location>
        <begin position="143"/>
        <end position="152"/>
    </location>
</feature>
<organism evidence="2 3">
    <name type="scientific">Polymorphospora lycopeni</name>
    <dbReference type="NCBI Taxonomy" id="3140240"/>
    <lineage>
        <taxon>Bacteria</taxon>
        <taxon>Bacillati</taxon>
        <taxon>Actinomycetota</taxon>
        <taxon>Actinomycetes</taxon>
        <taxon>Micromonosporales</taxon>
        <taxon>Micromonosporaceae</taxon>
        <taxon>Polymorphospora</taxon>
    </lineage>
</organism>
<feature type="region of interest" description="Disordered" evidence="1">
    <location>
        <begin position="129"/>
        <end position="167"/>
    </location>
</feature>
<dbReference type="InterPro" id="IPR036116">
    <property type="entry name" value="FN3_sf"/>
</dbReference>
<evidence type="ECO:0000256" key="1">
    <source>
        <dbReference type="SAM" id="MobiDB-lite"/>
    </source>
</evidence>
<sequence length="359" mass="35968">MRRLLTASPAVVAIGTGVAVLAGGATALAAWVVTSEPTTMSTTAVTLSPGNRPEVGAAGGTVTVRWAPSQIVAGHDVSGYRITRYDRAGGAQPARGVCEEIVTGSNCTDAAVPPGTWTYTVRPVQANWTGPESERSHPVTITAPGPAAGASPAPVPAPSGPPAPPLARYGTVRVDGRDVPATGPNAPSWTVEWPASPDAATTLVVVYPGPPEPGSVFAGWDGRPRPVTVDTDPAGPTLTVYAAGRADRRTPALGPFAVGAAGRSTTPGSSAGTIELSGDRYLITLGGPAATARPTPPAPTGSATPTARATPTVPARPPAPVPDLPATPVPTRADGPDDRPTEAAPVPSDRPTESAPRSP</sequence>
<feature type="region of interest" description="Disordered" evidence="1">
    <location>
        <begin position="286"/>
        <end position="359"/>
    </location>
</feature>
<feature type="compositionally biased region" description="Pro residues" evidence="1">
    <location>
        <begin position="153"/>
        <end position="165"/>
    </location>
</feature>
<dbReference type="Proteomes" id="UP001582793">
    <property type="component" value="Unassembled WGS sequence"/>
</dbReference>
<evidence type="ECO:0008006" key="4">
    <source>
        <dbReference type="Google" id="ProtNLM"/>
    </source>
</evidence>
<dbReference type="EMBL" id="JBCGDC010000005">
    <property type="protein sequence ID" value="MFB6391992.1"/>
    <property type="molecule type" value="Genomic_DNA"/>
</dbReference>
<evidence type="ECO:0000313" key="3">
    <source>
        <dbReference type="Proteomes" id="UP001582793"/>
    </source>
</evidence>
<protein>
    <recommendedName>
        <fullName evidence="4">Fibronectin type-III domain-containing protein</fullName>
    </recommendedName>
</protein>